<keyword evidence="3" id="KW-1185">Reference proteome</keyword>
<dbReference type="EMBL" id="JAECZO010000321">
    <property type="protein sequence ID" value="KAK7199371.1"/>
    <property type="molecule type" value="Genomic_DNA"/>
</dbReference>
<evidence type="ECO:0000313" key="3">
    <source>
        <dbReference type="Proteomes" id="UP001430356"/>
    </source>
</evidence>
<dbReference type="AlphaFoldDB" id="A0AAW0F0W5"/>
<protein>
    <submittedName>
        <fullName evidence="2">Uncharacterized protein</fullName>
    </submittedName>
</protein>
<feature type="region of interest" description="Disordered" evidence="1">
    <location>
        <begin position="45"/>
        <end position="66"/>
    </location>
</feature>
<name>A0AAW0F0W5_9TRYP</name>
<accession>A0AAW0F0W5</accession>
<comment type="caution">
    <text evidence="2">The sequence shown here is derived from an EMBL/GenBank/DDBJ whole genome shotgun (WGS) entry which is preliminary data.</text>
</comment>
<organism evidence="2 3">
    <name type="scientific">Novymonas esmeraldas</name>
    <dbReference type="NCBI Taxonomy" id="1808958"/>
    <lineage>
        <taxon>Eukaryota</taxon>
        <taxon>Discoba</taxon>
        <taxon>Euglenozoa</taxon>
        <taxon>Kinetoplastea</taxon>
        <taxon>Metakinetoplastina</taxon>
        <taxon>Trypanosomatida</taxon>
        <taxon>Trypanosomatidae</taxon>
        <taxon>Novymonas</taxon>
    </lineage>
</organism>
<reference evidence="2 3" key="1">
    <citation type="journal article" date="2021" name="MBio">
        <title>A New Model Trypanosomatid, Novymonas esmeraldas: Genomic Perception of Its 'Candidatus Pandoraea novymonadis' Endosymbiont.</title>
        <authorList>
            <person name="Zakharova A."/>
            <person name="Saura A."/>
            <person name="Butenko A."/>
            <person name="Podesvova L."/>
            <person name="Warmusova S."/>
            <person name="Kostygov A.Y."/>
            <person name="Nenarokova A."/>
            <person name="Lukes J."/>
            <person name="Opperdoes F.R."/>
            <person name="Yurchenko V."/>
        </authorList>
    </citation>
    <scope>NUCLEOTIDE SEQUENCE [LARGE SCALE GENOMIC DNA]</scope>
    <source>
        <strain evidence="2 3">E262AT.01</strain>
    </source>
</reference>
<evidence type="ECO:0000256" key="1">
    <source>
        <dbReference type="SAM" id="MobiDB-lite"/>
    </source>
</evidence>
<dbReference type="Proteomes" id="UP001430356">
    <property type="component" value="Unassembled WGS sequence"/>
</dbReference>
<evidence type="ECO:0000313" key="2">
    <source>
        <dbReference type="EMBL" id="KAK7199371.1"/>
    </source>
</evidence>
<gene>
    <name evidence="2" type="ORF">NESM_000910400</name>
</gene>
<proteinExistence type="predicted"/>
<sequence length="66" mass="6692">MDQGRAIEFGAPLELLDTPNSAFSALVGAFGSAAAEAFRSAVASRDSVSQDSGLQDARRSSCASVA</sequence>